<dbReference type="KEGG" id="mic:Mic7113_2984"/>
<dbReference type="InterPro" id="IPR005097">
    <property type="entry name" value="Sacchrp_dh_NADP-bd"/>
</dbReference>
<organism evidence="2 3">
    <name type="scientific">Allocoleopsis franciscana PCC 7113</name>
    <dbReference type="NCBI Taxonomy" id="1173027"/>
    <lineage>
        <taxon>Bacteria</taxon>
        <taxon>Bacillati</taxon>
        <taxon>Cyanobacteriota</taxon>
        <taxon>Cyanophyceae</taxon>
        <taxon>Coleofasciculales</taxon>
        <taxon>Coleofasciculaceae</taxon>
        <taxon>Allocoleopsis</taxon>
        <taxon>Allocoleopsis franciscana</taxon>
    </lineage>
</organism>
<dbReference type="Gene3D" id="3.40.50.720">
    <property type="entry name" value="NAD(P)-binding Rossmann-like Domain"/>
    <property type="match status" value="1"/>
</dbReference>
<dbReference type="HOGENOM" id="CLU_032858_1_0_3"/>
<accession>K9WGV6</accession>
<dbReference type="AlphaFoldDB" id="K9WGV6"/>
<dbReference type="EMBL" id="CP003630">
    <property type="protein sequence ID" value="AFZ18757.1"/>
    <property type="molecule type" value="Genomic_DNA"/>
</dbReference>
<gene>
    <name evidence="2" type="ORF">Mic7113_2984</name>
</gene>
<dbReference type="PATRIC" id="fig|1173027.3.peg.3286"/>
<dbReference type="InterPro" id="IPR036291">
    <property type="entry name" value="NAD(P)-bd_dom_sf"/>
</dbReference>
<dbReference type="eggNOG" id="COG1748">
    <property type="taxonomic scope" value="Bacteria"/>
</dbReference>
<proteinExistence type="predicted"/>
<dbReference type="PANTHER" id="PTHR43796">
    <property type="entry name" value="CARBOXYNORSPERMIDINE SYNTHASE"/>
    <property type="match status" value="1"/>
</dbReference>
<sequence>MTDQQVLILGGQGRIGRSVAQDLVANTQAKITVTGRTLKSEASVQRQESPQIEFLALDLADYEGLEKAIASHQLVIHCAGPFLYRDTSVLKACIEQGVNYLDVSDSRSFTRKALALGDAAKAGGVTAIINTGIFPGISNSMVRHDVEKLDQAEQIHLSYVVAGSGGAGVTVMRTTFLGLQEPFEAWIDNQWQSVKPYSARETVQFPEPYGKAGVYWFDMPEAFTLVDSFPVKTVITKFGSIPDFYNHLTWIAAHIFPPSWIKNPAGIEFLSHVSHRMTSVSDRVSGIGVAIRSEVRGQKDGQPTLICSTLVHENTAVAAGAGTGSIAELMLANQLKKPGVWPVEQALPTELFKQTIQSRGLKLNVESTVIPSPVA</sequence>
<dbReference type="PANTHER" id="PTHR43796:SF2">
    <property type="entry name" value="CARBOXYNORSPERMIDINE SYNTHASE"/>
    <property type="match status" value="1"/>
</dbReference>
<dbReference type="STRING" id="1173027.Mic7113_2984"/>
<feature type="domain" description="Saccharopine dehydrogenase NADP binding" evidence="1">
    <location>
        <begin position="6"/>
        <end position="128"/>
    </location>
</feature>
<evidence type="ECO:0000313" key="2">
    <source>
        <dbReference type="EMBL" id="AFZ18757.1"/>
    </source>
</evidence>
<dbReference type="SUPFAM" id="SSF51735">
    <property type="entry name" value="NAD(P)-binding Rossmann-fold domains"/>
    <property type="match status" value="1"/>
</dbReference>
<dbReference type="Pfam" id="PF03435">
    <property type="entry name" value="Sacchrp_dh_NADP"/>
    <property type="match status" value="1"/>
</dbReference>
<dbReference type="Gene3D" id="3.30.360.10">
    <property type="entry name" value="Dihydrodipicolinate Reductase, domain 2"/>
    <property type="match status" value="1"/>
</dbReference>
<dbReference type="RefSeq" id="WP_015182906.1">
    <property type="nucleotide sequence ID" value="NC_019738.1"/>
</dbReference>
<name>K9WGV6_9CYAN</name>
<keyword evidence="3" id="KW-1185">Reference proteome</keyword>
<evidence type="ECO:0000313" key="3">
    <source>
        <dbReference type="Proteomes" id="UP000010471"/>
    </source>
</evidence>
<dbReference type="OrthoDB" id="528778at2"/>
<evidence type="ECO:0000259" key="1">
    <source>
        <dbReference type="Pfam" id="PF03435"/>
    </source>
</evidence>
<dbReference type="Proteomes" id="UP000010471">
    <property type="component" value="Chromosome"/>
</dbReference>
<reference evidence="2 3" key="1">
    <citation type="submission" date="2012-06" db="EMBL/GenBank/DDBJ databases">
        <title>Finished chromosome of genome of Microcoleus sp. PCC 7113.</title>
        <authorList>
            <consortium name="US DOE Joint Genome Institute"/>
            <person name="Gugger M."/>
            <person name="Coursin T."/>
            <person name="Rippka R."/>
            <person name="Tandeau De Marsac N."/>
            <person name="Huntemann M."/>
            <person name="Wei C.-L."/>
            <person name="Han J."/>
            <person name="Detter J.C."/>
            <person name="Han C."/>
            <person name="Tapia R."/>
            <person name="Chen A."/>
            <person name="Kyrpides N."/>
            <person name="Mavromatis K."/>
            <person name="Markowitz V."/>
            <person name="Szeto E."/>
            <person name="Ivanova N."/>
            <person name="Pagani I."/>
            <person name="Pati A."/>
            <person name="Goodwin L."/>
            <person name="Nordberg H.P."/>
            <person name="Cantor M.N."/>
            <person name="Hua S.X."/>
            <person name="Woyke T."/>
            <person name="Kerfeld C.A."/>
        </authorList>
    </citation>
    <scope>NUCLEOTIDE SEQUENCE [LARGE SCALE GENOMIC DNA]</scope>
    <source>
        <strain evidence="2 3">PCC 7113</strain>
    </source>
</reference>
<protein>
    <submittedName>
        <fullName evidence="2">Saccharopine dehydrogenase-like oxidoreductase</fullName>
    </submittedName>
</protein>